<feature type="region of interest" description="Disordered" evidence="9">
    <location>
        <begin position="314"/>
        <end position="378"/>
    </location>
</feature>
<feature type="compositionally biased region" description="Polar residues" evidence="9">
    <location>
        <begin position="349"/>
        <end position="359"/>
    </location>
</feature>
<dbReference type="FunFam" id="3.30.200.20:FF:000035">
    <property type="entry name" value="Serine/threonine protein kinase Stk1"/>
    <property type="match status" value="1"/>
</dbReference>
<dbReference type="Proteomes" id="UP000235034">
    <property type="component" value="Unassembled WGS sequence"/>
</dbReference>
<dbReference type="PANTHER" id="PTHR43289:SF34">
    <property type="entry name" value="SERINE_THREONINE-PROTEIN KINASE YBDM-RELATED"/>
    <property type="match status" value="1"/>
</dbReference>
<dbReference type="PROSITE" id="PS50011">
    <property type="entry name" value="PROTEIN_KINASE_DOM"/>
    <property type="match status" value="1"/>
</dbReference>
<dbReference type="EC" id="2.7.11.1" evidence="1"/>
<evidence type="ECO:0000256" key="5">
    <source>
        <dbReference type="ARBA" id="ARBA00022777"/>
    </source>
</evidence>
<dbReference type="GO" id="GO:0004674">
    <property type="term" value="F:protein serine/threonine kinase activity"/>
    <property type="evidence" value="ECO:0007669"/>
    <property type="project" value="UniProtKB-KW"/>
</dbReference>
<evidence type="ECO:0000256" key="3">
    <source>
        <dbReference type="ARBA" id="ARBA00022679"/>
    </source>
</evidence>
<dbReference type="Gene3D" id="1.10.510.10">
    <property type="entry name" value="Transferase(Phosphotransferase) domain 1"/>
    <property type="match status" value="1"/>
</dbReference>
<name>A0A2N5IYV5_9BIFI</name>
<dbReference type="InterPro" id="IPR011009">
    <property type="entry name" value="Kinase-like_dom_sf"/>
</dbReference>
<dbReference type="InterPro" id="IPR005543">
    <property type="entry name" value="PASTA_dom"/>
</dbReference>
<evidence type="ECO:0000256" key="7">
    <source>
        <dbReference type="ARBA" id="ARBA00047899"/>
    </source>
</evidence>
<keyword evidence="3" id="KW-0808">Transferase</keyword>
<dbReference type="GO" id="GO:0005524">
    <property type="term" value="F:ATP binding"/>
    <property type="evidence" value="ECO:0007669"/>
    <property type="project" value="UniProtKB-KW"/>
</dbReference>
<dbReference type="RefSeq" id="WP_101622818.1">
    <property type="nucleotide sequence ID" value="NZ_NMWT01000027.1"/>
</dbReference>
<feature type="region of interest" description="Disordered" evidence="9">
    <location>
        <begin position="477"/>
        <end position="503"/>
    </location>
</feature>
<protein>
    <recommendedName>
        <fullName evidence="1">non-specific serine/threonine protein kinase</fullName>
        <ecNumber evidence="1">2.7.11.1</ecNumber>
    </recommendedName>
</protein>
<evidence type="ECO:0000256" key="9">
    <source>
        <dbReference type="SAM" id="MobiDB-lite"/>
    </source>
</evidence>
<evidence type="ECO:0000256" key="8">
    <source>
        <dbReference type="ARBA" id="ARBA00048679"/>
    </source>
</evidence>
<dbReference type="SMART" id="SM00220">
    <property type="entry name" value="S_TKc"/>
    <property type="match status" value="1"/>
</dbReference>
<dbReference type="SUPFAM" id="SSF56112">
    <property type="entry name" value="Protein kinase-like (PK-like)"/>
    <property type="match status" value="1"/>
</dbReference>
<evidence type="ECO:0000259" key="11">
    <source>
        <dbReference type="PROSITE" id="PS50011"/>
    </source>
</evidence>
<organism evidence="13 14">
    <name type="scientific">Bifidobacterium parmae</name>
    <dbReference type="NCBI Taxonomy" id="361854"/>
    <lineage>
        <taxon>Bacteria</taxon>
        <taxon>Bacillati</taxon>
        <taxon>Actinomycetota</taxon>
        <taxon>Actinomycetes</taxon>
        <taxon>Bifidobacteriales</taxon>
        <taxon>Bifidobacteriaceae</taxon>
        <taxon>Bifidobacterium</taxon>
    </lineage>
</organism>
<dbReference type="PROSITE" id="PS00108">
    <property type="entry name" value="PROTEIN_KINASE_ST"/>
    <property type="match status" value="1"/>
</dbReference>
<keyword evidence="4" id="KW-0547">Nucleotide-binding</keyword>
<feature type="compositionally biased region" description="Pro residues" evidence="9">
    <location>
        <begin position="320"/>
        <end position="336"/>
    </location>
</feature>
<feature type="domain" description="PASTA" evidence="12">
    <location>
        <begin position="766"/>
        <end position="834"/>
    </location>
</feature>
<feature type="domain" description="Protein kinase" evidence="11">
    <location>
        <begin position="17"/>
        <end position="280"/>
    </location>
</feature>
<proteinExistence type="predicted"/>
<dbReference type="EMBL" id="NMWT01000027">
    <property type="protein sequence ID" value="PLS27142.1"/>
    <property type="molecule type" value="Genomic_DNA"/>
</dbReference>
<evidence type="ECO:0000313" key="13">
    <source>
        <dbReference type="EMBL" id="PLS27142.1"/>
    </source>
</evidence>
<feature type="compositionally biased region" description="Low complexity" evidence="9">
    <location>
        <begin position="488"/>
        <end position="502"/>
    </location>
</feature>
<dbReference type="CDD" id="cd06577">
    <property type="entry name" value="PASTA_pknB"/>
    <property type="match status" value="3"/>
</dbReference>
<dbReference type="Pfam" id="PF00069">
    <property type="entry name" value="Pkinase"/>
    <property type="match status" value="1"/>
</dbReference>
<accession>A0A2N5IYV5</accession>
<dbReference type="PANTHER" id="PTHR43289">
    <property type="entry name" value="MITOGEN-ACTIVATED PROTEIN KINASE KINASE KINASE 20-RELATED"/>
    <property type="match status" value="1"/>
</dbReference>
<dbReference type="Pfam" id="PF03793">
    <property type="entry name" value="PASTA"/>
    <property type="match status" value="2"/>
</dbReference>
<keyword evidence="6" id="KW-0067">ATP-binding</keyword>
<dbReference type="OrthoDB" id="9762169at2"/>
<comment type="caution">
    <text evidence="13">The sequence shown here is derived from an EMBL/GenBank/DDBJ whole genome shotgun (WGS) entry which is preliminary data.</text>
</comment>
<dbReference type="Gene3D" id="3.30.200.20">
    <property type="entry name" value="Phosphorylase Kinase, domain 1"/>
    <property type="match status" value="1"/>
</dbReference>
<dbReference type="SMART" id="SM00740">
    <property type="entry name" value="PASTA"/>
    <property type="match status" value="3"/>
</dbReference>
<keyword evidence="10" id="KW-0812">Transmembrane</keyword>
<sequence length="835" mass="88531">MSEAANTPVGQVIEGRYRIVRRIAQGGMATVYEAQDERLGRTVAVKMMHAQLAEGPHRDQFLERFRREARSAARIANPHVVQVYDAGESDGRAYLVMEYVHGVNLRHEMNGQGVFSVRQTLRVVAETLDGLSSAHQVNVVHRDIKPENIMLNDRGRVQITDFGLAKATSQATLSSTGMLLGTAAYLPPETIERNEATPQGDLYAVGIMAWEMLVGHVPFISDNPVTLVFKHVHEDVPSLTVPCPGIDPAVARFVAHLTARAIDARPADATAAAAELRDVMRGLSVEAWQYRRPAETDATAHDADRTAGAVGARLAGAGLPPAPPATPQPPTPPETEPAPRDAATHDASDSGTTDSRTTVLPQEATPPAQAAETETLPPTTAIEAGATQVLAPMPEPKETQALSLLDFADESTLTGQRPITDAAPRTVESDPAMPPAVATPDAAASNAATVALQPVKGDVRTNAAAAPRPTTSLANGFGAKAAPPQHLAAEPTAQAAAPGATTPRKRHGKAIIITIAVLLTVALAAGGGGAWWYYRGPGSYWELPKPDDVACETDRACTLEGAAWKAYESTLKVTGIPYKTSTAYSDTVEEGHIVLATLDGKNAQVAAHVSKRHTPTLRVVVSRGVRMATIPADILDPNTDNGKAPLDALKKAGFTNVKHDQSKDVYSETLPEGATLSISPDPGTTLKHNAEIDVALSKGPMPVTMPDIVGRTKDEAATALDDLKLKANWSEEYSDTIESGKVISSSVAKDTQLHWGDSVDVVVSKGPEMVTIPDVRGKTYDEASKTLEALGLQVKKSAPLGDVTHTVRLQSPDPGQQVRVRDEKGNKTVVTLTVV</sequence>
<keyword evidence="10" id="KW-0472">Membrane</keyword>
<dbReference type="InterPro" id="IPR008271">
    <property type="entry name" value="Ser/Thr_kinase_AS"/>
</dbReference>
<feature type="compositionally biased region" description="Low complexity" evidence="9">
    <location>
        <begin position="360"/>
        <end position="378"/>
    </location>
</feature>
<dbReference type="InterPro" id="IPR000719">
    <property type="entry name" value="Prot_kinase_dom"/>
</dbReference>
<comment type="catalytic activity">
    <reaction evidence="8">
        <text>L-seryl-[protein] + ATP = O-phospho-L-seryl-[protein] + ADP + H(+)</text>
        <dbReference type="Rhea" id="RHEA:17989"/>
        <dbReference type="Rhea" id="RHEA-COMP:9863"/>
        <dbReference type="Rhea" id="RHEA-COMP:11604"/>
        <dbReference type="ChEBI" id="CHEBI:15378"/>
        <dbReference type="ChEBI" id="CHEBI:29999"/>
        <dbReference type="ChEBI" id="CHEBI:30616"/>
        <dbReference type="ChEBI" id="CHEBI:83421"/>
        <dbReference type="ChEBI" id="CHEBI:456216"/>
        <dbReference type="EC" id="2.7.11.1"/>
    </reaction>
</comment>
<keyword evidence="14" id="KW-1185">Reference proteome</keyword>
<evidence type="ECO:0000256" key="10">
    <source>
        <dbReference type="SAM" id="Phobius"/>
    </source>
</evidence>
<evidence type="ECO:0000259" key="12">
    <source>
        <dbReference type="PROSITE" id="PS51178"/>
    </source>
</evidence>
<gene>
    <name evidence="13" type="ORF">Uis4E_1728</name>
</gene>
<keyword evidence="2 13" id="KW-0723">Serine/threonine-protein kinase</keyword>
<comment type="catalytic activity">
    <reaction evidence="7">
        <text>L-threonyl-[protein] + ATP = O-phospho-L-threonyl-[protein] + ADP + H(+)</text>
        <dbReference type="Rhea" id="RHEA:46608"/>
        <dbReference type="Rhea" id="RHEA-COMP:11060"/>
        <dbReference type="Rhea" id="RHEA-COMP:11605"/>
        <dbReference type="ChEBI" id="CHEBI:15378"/>
        <dbReference type="ChEBI" id="CHEBI:30013"/>
        <dbReference type="ChEBI" id="CHEBI:30616"/>
        <dbReference type="ChEBI" id="CHEBI:61977"/>
        <dbReference type="ChEBI" id="CHEBI:456216"/>
        <dbReference type="EC" id="2.7.11.1"/>
    </reaction>
</comment>
<feature type="compositionally biased region" description="Basic and acidic residues" evidence="9">
    <location>
        <begin position="337"/>
        <end position="348"/>
    </location>
</feature>
<evidence type="ECO:0000313" key="14">
    <source>
        <dbReference type="Proteomes" id="UP000235034"/>
    </source>
</evidence>
<feature type="transmembrane region" description="Helical" evidence="10">
    <location>
        <begin position="510"/>
        <end position="534"/>
    </location>
</feature>
<feature type="domain" description="PASTA" evidence="12">
    <location>
        <begin position="699"/>
        <end position="765"/>
    </location>
</feature>
<evidence type="ECO:0000256" key="6">
    <source>
        <dbReference type="ARBA" id="ARBA00022840"/>
    </source>
</evidence>
<reference evidence="13 14" key="1">
    <citation type="submission" date="2017-07" db="EMBL/GenBank/DDBJ databases">
        <title>Bifidobacterium novel species.</title>
        <authorList>
            <person name="Lugli G.A."/>
            <person name="Milani C."/>
            <person name="Duranti S."/>
            <person name="Mangifesta M."/>
        </authorList>
    </citation>
    <scope>NUCLEOTIDE SEQUENCE [LARGE SCALE GENOMIC DNA]</scope>
    <source>
        <strain evidence="13 14">77</strain>
    </source>
</reference>
<feature type="region of interest" description="Disordered" evidence="9">
    <location>
        <begin position="417"/>
        <end position="439"/>
    </location>
</feature>
<evidence type="ECO:0000256" key="4">
    <source>
        <dbReference type="ARBA" id="ARBA00022741"/>
    </source>
</evidence>
<evidence type="ECO:0000256" key="1">
    <source>
        <dbReference type="ARBA" id="ARBA00012513"/>
    </source>
</evidence>
<keyword evidence="5 13" id="KW-0418">Kinase</keyword>
<dbReference type="Gene3D" id="3.30.10.20">
    <property type="match status" value="3"/>
</dbReference>
<keyword evidence="10" id="KW-1133">Transmembrane helix</keyword>
<dbReference type="PROSITE" id="PS51178">
    <property type="entry name" value="PASTA"/>
    <property type="match status" value="2"/>
</dbReference>
<dbReference type="AlphaFoldDB" id="A0A2N5IYV5"/>
<evidence type="ECO:0000256" key="2">
    <source>
        <dbReference type="ARBA" id="ARBA00022527"/>
    </source>
</evidence>
<dbReference type="CDD" id="cd14014">
    <property type="entry name" value="STKc_PknB_like"/>
    <property type="match status" value="1"/>
</dbReference>